<feature type="compositionally biased region" description="Polar residues" evidence="1">
    <location>
        <begin position="1"/>
        <end position="22"/>
    </location>
</feature>
<feature type="region of interest" description="Disordered" evidence="1">
    <location>
        <begin position="1"/>
        <end position="84"/>
    </location>
</feature>
<organism evidence="2 3">
    <name type="scientific">Liparis tanakae</name>
    <name type="common">Tanaka's snailfish</name>
    <dbReference type="NCBI Taxonomy" id="230148"/>
    <lineage>
        <taxon>Eukaryota</taxon>
        <taxon>Metazoa</taxon>
        <taxon>Chordata</taxon>
        <taxon>Craniata</taxon>
        <taxon>Vertebrata</taxon>
        <taxon>Euteleostomi</taxon>
        <taxon>Actinopterygii</taxon>
        <taxon>Neopterygii</taxon>
        <taxon>Teleostei</taxon>
        <taxon>Neoteleostei</taxon>
        <taxon>Acanthomorphata</taxon>
        <taxon>Eupercaria</taxon>
        <taxon>Perciformes</taxon>
        <taxon>Cottioidei</taxon>
        <taxon>Cottales</taxon>
        <taxon>Liparidae</taxon>
        <taxon>Liparis</taxon>
    </lineage>
</organism>
<protein>
    <submittedName>
        <fullName evidence="2">Uncharacterized protein</fullName>
    </submittedName>
</protein>
<feature type="compositionally biased region" description="Low complexity" evidence="1">
    <location>
        <begin position="54"/>
        <end position="64"/>
    </location>
</feature>
<dbReference type="AlphaFoldDB" id="A0A4Z2I7Y3"/>
<evidence type="ECO:0000313" key="3">
    <source>
        <dbReference type="Proteomes" id="UP000314294"/>
    </source>
</evidence>
<evidence type="ECO:0000256" key="1">
    <source>
        <dbReference type="SAM" id="MobiDB-lite"/>
    </source>
</evidence>
<name>A0A4Z2I7Y3_9TELE</name>
<evidence type="ECO:0000313" key="2">
    <source>
        <dbReference type="EMBL" id="TNN73412.1"/>
    </source>
</evidence>
<comment type="caution">
    <text evidence="2">The sequence shown here is derived from an EMBL/GenBank/DDBJ whole genome shotgun (WGS) entry which is preliminary data.</text>
</comment>
<dbReference type="Proteomes" id="UP000314294">
    <property type="component" value="Unassembled WGS sequence"/>
</dbReference>
<accession>A0A4Z2I7Y3</accession>
<dbReference type="EMBL" id="SRLO01000125">
    <property type="protein sequence ID" value="TNN73412.1"/>
    <property type="molecule type" value="Genomic_DNA"/>
</dbReference>
<reference evidence="2 3" key="1">
    <citation type="submission" date="2019-03" db="EMBL/GenBank/DDBJ databases">
        <title>First draft genome of Liparis tanakae, snailfish: a comprehensive survey of snailfish specific genes.</title>
        <authorList>
            <person name="Kim W."/>
            <person name="Song I."/>
            <person name="Jeong J.-H."/>
            <person name="Kim D."/>
            <person name="Kim S."/>
            <person name="Ryu S."/>
            <person name="Song J.Y."/>
            <person name="Lee S.K."/>
        </authorList>
    </citation>
    <scope>NUCLEOTIDE SEQUENCE [LARGE SCALE GENOMIC DNA]</scope>
    <source>
        <tissue evidence="2">Muscle</tissue>
    </source>
</reference>
<keyword evidence="3" id="KW-1185">Reference proteome</keyword>
<proteinExistence type="predicted"/>
<gene>
    <name evidence="2" type="ORF">EYF80_016366</name>
</gene>
<sequence length="84" mass="8686">MSQKPARSWETGRSSFSITSCSMRRHQPSIRSVSACSNLRNQRPSGGHTDRPTACGASSASGSATLSIQGSGGGRMEGSNSISP</sequence>
<feature type="compositionally biased region" description="Polar residues" evidence="1">
    <location>
        <begin position="29"/>
        <end position="44"/>
    </location>
</feature>
<dbReference type="OrthoDB" id="10546563at2759"/>